<comment type="caution">
    <text evidence="3">The sequence shown here is derived from an EMBL/GenBank/DDBJ whole genome shotgun (WGS) entry which is preliminary data.</text>
</comment>
<dbReference type="InterPro" id="IPR019627">
    <property type="entry name" value="YAcAr"/>
</dbReference>
<dbReference type="AlphaFoldDB" id="A0A838L6Y0"/>
<protein>
    <submittedName>
        <fullName evidence="3">DUF2493 domain-containing protein</fullName>
    </submittedName>
</protein>
<gene>
    <name evidence="3" type="ORF">HZF05_14235</name>
</gene>
<feature type="region of interest" description="Disordered" evidence="1">
    <location>
        <begin position="321"/>
        <end position="341"/>
    </location>
</feature>
<sequence>MSDVSARSVRHFQDLPTLYAAMIETPEFKRAFGDPLPLSIVEPGDEPGEHDMPEPLAAQAECGAVIATIFDLLAGTRLEPLSAEIAWGFVNSFHFVASKLERREDALADELRDMTRRMDPSEVFTVELEEKQLLCQSTFEQREAVECMRDYAAEMYRAQSGWPWSPSRGSKASKASSATQIAVQDFLRSRTLTARERYHPEGPIVIASGHAEWHDWQPIWERLDLIRTRLPHLTIVTTAQRKGFDAIVAAWAADRVVPLVAYTLTGSGRGAPFARNRKMVELKPVEAVLGEGSGIQANLYQALRAAGVPIHAFRKADQAAAETVRRPGQGASVQRGTASIH</sequence>
<evidence type="ECO:0000256" key="1">
    <source>
        <dbReference type="SAM" id="MobiDB-lite"/>
    </source>
</evidence>
<proteinExistence type="predicted"/>
<evidence type="ECO:0000259" key="2">
    <source>
        <dbReference type="Pfam" id="PF10686"/>
    </source>
</evidence>
<accession>A0A838L6Y0</accession>
<evidence type="ECO:0000313" key="4">
    <source>
        <dbReference type="Proteomes" id="UP000570166"/>
    </source>
</evidence>
<organism evidence="3 4">
    <name type="scientific">Sphingomonas chungangi</name>
    <dbReference type="NCBI Taxonomy" id="2683589"/>
    <lineage>
        <taxon>Bacteria</taxon>
        <taxon>Pseudomonadati</taxon>
        <taxon>Pseudomonadota</taxon>
        <taxon>Alphaproteobacteria</taxon>
        <taxon>Sphingomonadales</taxon>
        <taxon>Sphingomonadaceae</taxon>
        <taxon>Sphingomonas</taxon>
    </lineage>
</organism>
<feature type="domain" description="YspA cpYpsA-related SLOG" evidence="2">
    <location>
        <begin position="203"/>
        <end position="264"/>
    </location>
</feature>
<evidence type="ECO:0000313" key="3">
    <source>
        <dbReference type="EMBL" id="MBA2935243.1"/>
    </source>
</evidence>
<dbReference type="RefSeq" id="WP_160363824.1">
    <property type="nucleotide sequence ID" value="NZ_JACEIB010000024.1"/>
</dbReference>
<name>A0A838L6Y0_9SPHN</name>
<reference evidence="3 4" key="1">
    <citation type="submission" date="2020-07" db="EMBL/GenBank/DDBJ databases">
        <authorList>
            <person name="Sun Q."/>
        </authorList>
    </citation>
    <scope>NUCLEOTIDE SEQUENCE [LARGE SCALE GENOMIC DNA]</scope>
    <source>
        <strain evidence="3 4">CGMCC 1.13654</strain>
    </source>
</reference>
<dbReference type="Proteomes" id="UP000570166">
    <property type="component" value="Unassembled WGS sequence"/>
</dbReference>
<feature type="compositionally biased region" description="Polar residues" evidence="1">
    <location>
        <begin position="331"/>
        <end position="341"/>
    </location>
</feature>
<dbReference type="EMBL" id="JACEIB010000024">
    <property type="protein sequence ID" value="MBA2935243.1"/>
    <property type="molecule type" value="Genomic_DNA"/>
</dbReference>
<keyword evidence="4" id="KW-1185">Reference proteome</keyword>
<dbReference type="Pfam" id="PF10686">
    <property type="entry name" value="YAcAr"/>
    <property type="match status" value="1"/>
</dbReference>